<dbReference type="InterPro" id="IPR029070">
    <property type="entry name" value="Chitinase_insertion_sf"/>
</dbReference>
<dbReference type="PANTHER" id="PTHR11177:SF383">
    <property type="entry name" value="GLYCOSYL HYDROLASE FAMILY PROTEIN WITH CHITINASE INSERTION DOMAIN-CONTAINING PROTEIN"/>
    <property type="match status" value="1"/>
</dbReference>
<gene>
    <name evidence="8" type="primary">CHIT1_3</name>
    <name evidence="8" type="ORF">CK203_115738</name>
</gene>
<dbReference type="CDD" id="cd02879">
    <property type="entry name" value="GH18_plant_chitinase_class_V"/>
    <property type="match status" value="1"/>
</dbReference>
<evidence type="ECO:0000256" key="3">
    <source>
        <dbReference type="ARBA" id="ARBA00022801"/>
    </source>
</evidence>
<evidence type="ECO:0000256" key="6">
    <source>
        <dbReference type="SAM" id="SignalP"/>
    </source>
</evidence>
<dbReference type="GO" id="GO:0008061">
    <property type="term" value="F:chitin binding"/>
    <property type="evidence" value="ECO:0007669"/>
    <property type="project" value="InterPro"/>
</dbReference>
<feature type="chain" id="PRO_5019128335" evidence="6">
    <location>
        <begin position="46"/>
        <end position="358"/>
    </location>
</feature>
<evidence type="ECO:0000259" key="7">
    <source>
        <dbReference type="PROSITE" id="PS51910"/>
    </source>
</evidence>
<evidence type="ECO:0000313" key="8">
    <source>
        <dbReference type="EMBL" id="RVW19566.1"/>
    </source>
</evidence>
<dbReference type="SMART" id="SM00636">
    <property type="entry name" value="Glyco_18"/>
    <property type="match status" value="1"/>
</dbReference>
<name>A0A438C9I4_VITVI</name>
<accession>A0A438C9I4</accession>
<reference evidence="8 9" key="1">
    <citation type="journal article" date="2018" name="PLoS Genet.">
        <title>Population sequencing reveals clonal diversity and ancestral inbreeding in the grapevine cultivar Chardonnay.</title>
        <authorList>
            <person name="Roach M.J."/>
            <person name="Johnson D.L."/>
            <person name="Bohlmann J."/>
            <person name="van Vuuren H.J."/>
            <person name="Jones S.J."/>
            <person name="Pretorius I.S."/>
            <person name="Schmidt S.A."/>
            <person name="Borneman A.R."/>
        </authorList>
    </citation>
    <scope>NUCLEOTIDE SEQUENCE [LARGE SCALE GENOMIC DNA]</scope>
    <source>
        <strain evidence="9">cv. Chardonnay</strain>
        <tissue evidence="8">Leaf</tissue>
    </source>
</reference>
<evidence type="ECO:0000313" key="9">
    <source>
        <dbReference type="Proteomes" id="UP000288805"/>
    </source>
</evidence>
<dbReference type="Pfam" id="PF00704">
    <property type="entry name" value="Glyco_hydro_18"/>
    <property type="match status" value="1"/>
</dbReference>
<dbReference type="EMBL" id="QGNW01002461">
    <property type="protein sequence ID" value="RVW19566.1"/>
    <property type="molecule type" value="Genomic_DNA"/>
</dbReference>
<organism evidence="8 9">
    <name type="scientific">Vitis vinifera</name>
    <name type="common">Grape</name>
    <dbReference type="NCBI Taxonomy" id="29760"/>
    <lineage>
        <taxon>Eukaryota</taxon>
        <taxon>Viridiplantae</taxon>
        <taxon>Streptophyta</taxon>
        <taxon>Embryophyta</taxon>
        <taxon>Tracheophyta</taxon>
        <taxon>Spermatophyta</taxon>
        <taxon>Magnoliopsida</taxon>
        <taxon>eudicotyledons</taxon>
        <taxon>Gunneridae</taxon>
        <taxon>Pentapetalae</taxon>
        <taxon>rosids</taxon>
        <taxon>Vitales</taxon>
        <taxon>Vitaceae</taxon>
        <taxon>Viteae</taxon>
        <taxon>Vitis</taxon>
    </lineage>
</organism>
<keyword evidence="5" id="KW-0326">Glycosidase</keyword>
<feature type="domain" description="GH18" evidence="7">
    <location>
        <begin position="48"/>
        <end position="358"/>
    </location>
</feature>
<dbReference type="PANTHER" id="PTHR11177">
    <property type="entry name" value="CHITINASE"/>
    <property type="match status" value="1"/>
</dbReference>
<protein>
    <submittedName>
        <fullName evidence="8">Chitotriosidase-1</fullName>
    </submittedName>
</protein>
<evidence type="ECO:0000256" key="4">
    <source>
        <dbReference type="ARBA" id="ARBA00023180"/>
    </source>
</evidence>
<evidence type="ECO:0000256" key="2">
    <source>
        <dbReference type="ARBA" id="ARBA00022729"/>
    </source>
</evidence>
<dbReference type="GO" id="GO:0005975">
    <property type="term" value="P:carbohydrate metabolic process"/>
    <property type="evidence" value="ECO:0007669"/>
    <property type="project" value="InterPro"/>
</dbReference>
<sequence>MARDTGLLIVPSKIVIHPSPSMASNSIFLLLFSLLSLLHLHSSAAQSSVKAVYWFPDNEFPASNIDSTLFTHLFCAFADVDPTTYQVTVASQNTNAFSTFTTTVQQKNPSVKTLLSIGGGGSADIKNHFSSMASQPNSRKTFIDSAINLARSYNFHGLDLDWEYLATDTDMTNLGVLLKEWRDAVVAESSNSGKATLLLTAAFYYAPKIESLSYPIDSITTNLDWINAMAYDFYDPAWIQAGLPPKKLVLGFPFYGYAWRLVNADNHGLFAPTNGEGTGSDGVMLYKQIKQFMAQNGAATVFNASIVGGYCYAGTTWIGYDDTQSISTKVSYAKGKGLLGYFAWHVAADDNWVLSQLG</sequence>
<dbReference type="Gene3D" id="3.10.50.10">
    <property type="match status" value="1"/>
</dbReference>
<comment type="similarity">
    <text evidence="1">Belongs to the glycosyl hydrolase 18 family. Chitinase class V subfamily.</text>
</comment>
<dbReference type="InterPro" id="IPR001223">
    <property type="entry name" value="Glyco_hydro18_cat"/>
</dbReference>
<keyword evidence="3" id="KW-0378">Hydrolase</keyword>
<keyword evidence="4" id="KW-0325">Glycoprotein</keyword>
<keyword evidence="2 6" id="KW-0732">Signal</keyword>
<dbReference type="SUPFAM" id="SSF51445">
    <property type="entry name" value="(Trans)glycosidases"/>
    <property type="match status" value="1"/>
</dbReference>
<dbReference type="AlphaFoldDB" id="A0A438C9I4"/>
<proteinExistence type="inferred from homology"/>
<evidence type="ECO:0000256" key="1">
    <source>
        <dbReference type="ARBA" id="ARBA00008682"/>
    </source>
</evidence>
<dbReference type="InterPro" id="IPR017853">
    <property type="entry name" value="GH"/>
</dbReference>
<dbReference type="GO" id="GO:0016798">
    <property type="term" value="F:hydrolase activity, acting on glycosyl bonds"/>
    <property type="evidence" value="ECO:0007669"/>
    <property type="project" value="UniProtKB-KW"/>
</dbReference>
<dbReference type="InterPro" id="IPR011583">
    <property type="entry name" value="Chitinase_II/V-like_cat"/>
</dbReference>
<dbReference type="SUPFAM" id="SSF54556">
    <property type="entry name" value="Chitinase insertion domain"/>
    <property type="match status" value="1"/>
</dbReference>
<dbReference type="InterPro" id="IPR050314">
    <property type="entry name" value="Glycosyl_Hydrlase_18"/>
</dbReference>
<dbReference type="Proteomes" id="UP000288805">
    <property type="component" value="Unassembled WGS sequence"/>
</dbReference>
<dbReference type="Gene3D" id="3.20.20.80">
    <property type="entry name" value="Glycosidases"/>
    <property type="match status" value="1"/>
</dbReference>
<dbReference type="PROSITE" id="PS51910">
    <property type="entry name" value="GH18_2"/>
    <property type="match status" value="1"/>
</dbReference>
<feature type="signal peptide" evidence="6">
    <location>
        <begin position="1"/>
        <end position="45"/>
    </location>
</feature>
<dbReference type="FunFam" id="3.10.50.10:FF:000003">
    <property type="entry name" value="Class V chitinase CHIT5b"/>
    <property type="match status" value="1"/>
</dbReference>
<evidence type="ECO:0000256" key="5">
    <source>
        <dbReference type="ARBA" id="ARBA00023295"/>
    </source>
</evidence>
<comment type="caution">
    <text evidence="8">The sequence shown here is derived from an EMBL/GenBank/DDBJ whole genome shotgun (WGS) entry which is preliminary data.</text>
</comment>